<dbReference type="RefSeq" id="WP_106001766.1">
    <property type="nucleotide sequence ID" value="NZ_CP027527.1"/>
</dbReference>
<evidence type="ECO:0000256" key="8">
    <source>
        <dbReference type="ARBA" id="ARBA00022605"/>
    </source>
</evidence>
<keyword evidence="16" id="KW-0489">Methyltransferase</keyword>
<evidence type="ECO:0000256" key="5">
    <source>
        <dbReference type="ARBA" id="ARBA00011738"/>
    </source>
</evidence>
<evidence type="ECO:0000256" key="7">
    <source>
        <dbReference type="ARBA" id="ARBA00022563"/>
    </source>
</evidence>
<name>A4TVM9_9PROT</name>
<evidence type="ECO:0000256" key="12">
    <source>
        <dbReference type="ARBA" id="ARBA00057572"/>
    </source>
</evidence>
<dbReference type="PROSITE" id="PS00096">
    <property type="entry name" value="SHMT"/>
    <property type="match status" value="1"/>
</dbReference>
<keyword evidence="7 13" id="KW-0554">One-carbon metabolism</keyword>
<dbReference type="Pfam" id="PF00464">
    <property type="entry name" value="SHMT"/>
    <property type="match status" value="1"/>
</dbReference>
<dbReference type="InterPro" id="IPR039429">
    <property type="entry name" value="SHMT-like_dom"/>
</dbReference>
<feature type="binding site" evidence="13">
    <location>
        <begin position="129"/>
        <end position="131"/>
    </location>
    <ligand>
        <name>(6S)-5,6,7,8-tetrahydrofolate</name>
        <dbReference type="ChEBI" id="CHEBI:57453"/>
    </ligand>
</feature>
<dbReference type="GO" id="GO:0050413">
    <property type="term" value="F:D-alanine 2-hydroxymethyltransferase activity"/>
    <property type="evidence" value="ECO:0007669"/>
    <property type="project" value="UniProtKB-EC"/>
</dbReference>
<evidence type="ECO:0000256" key="2">
    <source>
        <dbReference type="ARBA" id="ARBA00001933"/>
    </source>
</evidence>
<dbReference type="UniPathway" id="UPA00193"/>
<evidence type="ECO:0000313" key="16">
    <source>
        <dbReference type="EMBL" id="CAM74686.1"/>
    </source>
</evidence>
<evidence type="ECO:0000256" key="11">
    <source>
        <dbReference type="ARBA" id="ARBA00051216"/>
    </source>
</evidence>
<proteinExistence type="inferred from homology"/>
<keyword evidence="6 13" id="KW-0963">Cytoplasm</keyword>
<feature type="site" description="Plays an important role in substrate specificity" evidence="13">
    <location>
        <position position="233"/>
    </location>
</feature>
<dbReference type="PANTHER" id="PTHR11680:SF35">
    <property type="entry name" value="SERINE HYDROXYMETHYLTRANSFERASE 1"/>
    <property type="match status" value="1"/>
</dbReference>
<dbReference type="GO" id="GO:0035999">
    <property type="term" value="P:tetrahydrofolate interconversion"/>
    <property type="evidence" value="ECO:0007669"/>
    <property type="project" value="UniProtKB-UniRule"/>
</dbReference>
<dbReference type="GO" id="GO:0030170">
    <property type="term" value="F:pyridoxal phosphate binding"/>
    <property type="evidence" value="ECO:0007669"/>
    <property type="project" value="UniProtKB-UniRule"/>
</dbReference>
<evidence type="ECO:0000256" key="1">
    <source>
        <dbReference type="ARBA" id="ARBA00001528"/>
    </source>
</evidence>
<keyword evidence="8 13" id="KW-0028">Amino-acid biosynthesis</keyword>
<dbReference type="FunFam" id="3.90.1150.10:FF:000003">
    <property type="entry name" value="Serine hydroxymethyltransferase"/>
    <property type="match status" value="1"/>
</dbReference>
<comment type="similarity">
    <text evidence="4 13">Belongs to the SHMT family.</text>
</comment>
<feature type="binding site" evidence="13">
    <location>
        <position position="125"/>
    </location>
    <ligand>
        <name>(6S)-5,6,7,8-tetrahydrofolate</name>
        <dbReference type="ChEBI" id="CHEBI:57453"/>
    </ligand>
</feature>
<sequence length="425" mass="45363">MTKTDAFFRTSLADSDADVFAAISKELSRQQDQIELIASENIVSRAVLEAQGSVLTNKYAEGYPGKRYYGGCEFVDIVEKLAIDRACQLFGCSFANVQPSSGSQANQGVFMALLQPGDTIMGMSLAAGGHLTHGAAPNQSGKWFKAIQYGVRLQDARVDFDEVEALAKEHKPKLIIAGGSAYPRELDFARFRKIADEVGALFMVDMAHFAGLVAGGAYPSPFPHAHVVTTTTHKTLRGPRGGMILTNDEAIAKKINSAIFPGIQGGPLMHVIAGKAVAFGEALRPDFKDYAHQVVANARALADTLVRRGLAIVSGGTDSHLMLVDLRPKKLTGKAAEASLEHAGMTCNKNGIPFDPEKPTITSGVRLGTPAATTRGFGVAEFTKVGELIGDVLDGLAANPEDNSAAEQKARAEVTELCRRFPIYQ</sequence>
<dbReference type="GO" id="GO:0019264">
    <property type="term" value="P:glycine biosynthetic process from serine"/>
    <property type="evidence" value="ECO:0007669"/>
    <property type="project" value="UniProtKB-UniRule"/>
</dbReference>
<dbReference type="FunFam" id="3.40.640.10:FF:000001">
    <property type="entry name" value="Serine hydroxymethyltransferase"/>
    <property type="match status" value="1"/>
</dbReference>
<dbReference type="AlphaFoldDB" id="A4TVM9"/>
<comment type="function">
    <text evidence="13">Catalyzes the reversible interconversion of serine and glycine with tetrahydrofolate (THF) serving as the one-carbon carrier. This reaction serves as the major source of one-carbon groups required for the biosynthesis of purines, thymidylate, methionine, and other important biomolecules. Also exhibits THF-independent aldolase activity toward beta-hydroxyamino acids, producing glycine and aldehydes, via a retro-aldol mechanism.</text>
</comment>
<feature type="binding site" evidence="13">
    <location>
        <position position="249"/>
    </location>
    <ligand>
        <name>(6S)-5,6,7,8-tetrahydrofolate</name>
        <dbReference type="ChEBI" id="CHEBI:57453"/>
    </ligand>
</feature>
<evidence type="ECO:0000256" key="6">
    <source>
        <dbReference type="ARBA" id="ARBA00022490"/>
    </source>
</evidence>
<dbReference type="EMBL" id="CU459003">
    <property type="protein sequence ID" value="CAM74686.1"/>
    <property type="molecule type" value="Genomic_DNA"/>
</dbReference>
<dbReference type="InterPro" id="IPR015421">
    <property type="entry name" value="PyrdxlP-dep_Trfase_major"/>
</dbReference>
<evidence type="ECO:0000256" key="3">
    <source>
        <dbReference type="ARBA" id="ARBA00004496"/>
    </source>
</evidence>
<comment type="catalytic activity">
    <reaction evidence="1 13">
        <text>(6R)-5,10-methylene-5,6,7,8-tetrahydrofolate + glycine + H2O = (6S)-5,6,7,8-tetrahydrofolate + L-serine</text>
        <dbReference type="Rhea" id="RHEA:15481"/>
        <dbReference type="ChEBI" id="CHEBI:15377"/>
        <dbReference type="ChEBI" id="CHEBI:15636"/>
        <dbReference type="ChEBI" id="CHEBI:33384"/>
        <dbReference type="ChEBI" id="CHEBI:57305"/>
        <dbReference type="ChEBI" id="CHEBI:57453"/>
        <dbReference type="EC" id="2.1.2.1"/>
    </reaction>
</comment>
<dbReference type="HAMAP" id="MF_00051">
    <property type="entry name" value="SHMT"/>
    <property type="match status" value="1"/>
</dbReference>
<dbReference type="PANTHER" id="PTHR11680">
    <property type="entry name" value="SERINE HYDROXYMETHYLTRANSFERASE"/>
    <property type="match status" value="1"/>
</dbReference>
<evidence type="ECO:0000259" key="15">
    <source>
        <dbReference type="Pfam" id="PF00464"/>
    </source>
</evidence>
<evidence type="ECO:0000256" key="10">
    <source>
        <dbReference type="ARBA" id="ARBA00022898"/>
    </source>
</evidence>
<dbReference type="GO" id="GO:0005829">
    <property type="term" value="C:cytosol"/>
    <property type="evidence" value="ECO:0007669"/>
    <property type="project" value="TreeGrafter"/>
</dbReference>
<evidence type="ECO:0000256" key="14">
    <source>
        <dbReference type="PIRSR" id="PIRSR000412-50"/>
    </source>
</evidence>
<dbReference type="GO" id="GO:0008168">
    <property type="term" value="F:methyltransferase activity"/>
    <property type="evidence" value="ECO:0007669"/>
    <property type="project" value="UniProtKB-KW"/>
</dbReference>
<dbReference type="InterPro" id="IPR001085">
    <property type="entry name" value="Ser_HO-MeTrfase"/>
</dbReference>
<feature type="domain" description="Serine hydroxymethyltransferase-like" evidence="15">
    <location>
        <begin position="12"/>
        <end position="389"/>
    </location>
</feature>
<comment type="catalytic activity">
    <reaction evidence="11">
        <text>(6R)-5,10-methylene-5,6,7,8-tetrahydrofolate + D-alanine + H2O = 2-methylserine + (6S)-5,6,7,8-tetrahydrofolate</text>
        <dbReference type="Rhea" id="RHEA:10064"/>
        <dbReference type="ChEBI" id="CHEBI:15377"/>
        <dbReference type="ChEBI" id="CHEBI:15636"/>
        <dbReference type="ChEBI" id="CHEBI:57416"/>
        <dbReference type="ChEBI" id="CHEBI:57453"/>
        <dbReference type="ChEBI" id="CHEBI:58275"/>
        <dbReference type="EC" id="2.1.2.7"/>
    </reaction>
</comment>
<feature type="modified residue" description="N6-(pyridoxal phosphate)lysine" evidence="13 14">
    <location>
        <position position="234"/>
    </location>
</feature>
<gene>
    <name evidence="13" type="primary">glyA</name>
    <name evidence="16" type="ORF">MGR_2796</name>
</gene>
<dbReference type="GO" id="GO:0032259">
    <property type="term" value="P:methylation"/>
    <property type="evidence" value="ECO:0007669"/>
    <property type="project" value="UniProtKB-KW"/>
</dbReference>
<comment type="subcellular location">
    <subcellularLocation>
        <location evidence="3 13">Cytoplasm</location>
    </subcellularLocation>
</comment>
<reference evidence="16" key="1">
    <citation type="journal article" date="2007" name="J. Bacteriol.">
        <title>Comparative genome analysis of four magnetotactic bacteria reveals a complex set of group-specific genes implicated in magnetosome biomineralization and function.</title>
        <authorList>
            <person name="Richter M."/>
            <person name="Kube M."/>
            <person name="Bazylinski D.A."/>
            <person name="Lombardot T."/>
            <person name="Gloeckner F.O."/>
            <person name="Reinhardt R."/>
            <person name="Schueler D."/>
        </authorList>
    </citation>
    <scope>NUCLEOTIDE SEQUENCE</scope>
    <source>
        <strain evidence="16">MSR-1</strain>
    </source>
</reference>
<dbReference type="SUPFAM" id="SSF53383">
    <property type="entry name" value="PLP-dependent transferases"/>
    <property type="match status" value="1"/>
</dbReference>
<accession>A4TVM9</accession>
<keyword evidence="9 13" id="KW-0808">Transferase</keyword>
<dbReference type="InterPro" id="IPR015424">
    <property type="entry name" value="PyrdxlP-dep_Trfase"/>
</dbReference>
<protein>
    <recommendedName>
        <fullName evidence="13">Serine hydroxymethyltransferase</fullName>
        <shortName evidence="13">SHMT</shortName>
        <shortName evidence="13">Serine methylase</shortName>
        <ecNumber evidence="13">2.1.2.1</ecNumber>
    </recommendedName>
</protein>
<keyword evidence="10 13" id="KW-0663">Pyridoxal phosphate</keyword>
<dbReference type="InterPro" id="IPR019798">
    <property type="entry name" value="Ser_HO-MeTrfase_PLP_BS"/>
</dbReference>
<dbReference type="GO" id="GO:0004372">
    <property type="term" value="F:glycine hydroxymethyltransferase activity"/>
    <property type="evidence" value="ECO:0007669"/>
    <property type="project" value="UniProtKB-UniRule"/>
</dbReference>
<comment type="subunit">
    <text evidence="5 13">Homodimer.</text>
</comment>
<comment type="function">
    <text evidence="12">Catalyzes the reversible interconversion of alpha-methyl-L-serine to D-alanine with tetrahydrofolate (THF) serving as the one-carbon carrier. Cannot use alpha-methyl-D-serine, L-serine, D-serine or L-alanine.</text>
</comment>
<evidence type="ECO:0000256" key="4">
    <source>
        <dbReference type="ARBA" id="ARBA00006376"/>
    </source>
</evidence>
<organism evidence="16">
    <name type="scientific">Magnetospirillum gryphiswaldense</name>
    <dbReference type="NCBI Taxonomy" id="55518"/>
    <lineage>
        <taxon>Bacteria</taxon>
        <taxon>Pseudomonadati</taxon>
        <taxon>Pseudomonadota</taxon>
        <taxon>Alphaproteobacteria</taxon>
        <taxon>Rhodospirillales</taxon>
        <taxon>Rhodospirillaceae</taxon>
        <taxon>Magnetospirillum</taxon>
    </lineage>
</organism>
<dbReference type="PIRSF" id="PIRSF000412">
    <property type="entry name" value="SHMT"/>
    <property type="match status" value="1"/>
</dbReference>
<dbReference type="EC" id="2.1.2.1" evidence="13"/>
<comment type="pathway">
    <text evidence="13">One-carbon metabolism; tetrahydrofolate interconversion.</text>
</comment>
<comment type="pathway">
    <text evidence="13">Amino-acid biosynthesis; glycine biosynthesis; glycine from L-serine: step 1/1.</text>
</comment>
<dbReference type="Gene3D" id="3.90.1150.10">
    <property type="entry name" value="Aspartate Aminotransferase, domain 1"/>
    <property type="match status" value="1"/>
</dbReference>
<dbReference type="InterPro" id="IPR015422">
    <property type="entry name" value="PyrdxlP-dep_Trfase_small"/>
</dbReference>
<evidence type="ECO:0000256" key="13">
    <source>
        <dbReference type="HAMAP-Rule" id="MF_00051"/>
    </source>
</evidence>
<dbReference type="Gene3D" id="3.40.640.10">
    <property type="entry name" value="Type I PLP-dependent aspartate aminotransferase-like (Major domain)"/>
    <property type="match status" value="1"/>
</dbReference>
<comment type="cofactor">
    <cofactor evidence="2 13 14">
        <name>pyridoxal 5'-phosphate</name>
        <dbReference type="ChEBI" id="CHEBI:597326"/>
    </cofactor>
</comment>
<comment type="caution">
    <text evidence="13">Lacks conserved residue(s) required for the propagation of feature annotation.</text>
</comment>
<dbReference type="NCBIfam" id="NF000586">
    <property type="entry name" value="PRK00011.1"/>
    <property type="match status" value="1"/>
</dbReference>
<dbReference type="CDD" id="cd00378">
    <property type="entry name" value="SHMT"/>
    <property type="match status" value="1"/>
</dbReference>
<evidence type="ECO:0000256" key="9">
    <source>
        <dbReference type="ARBA" id="ARBA00022679"/>
    </source>
</evidence>
<dbReference type="InterPro" id="IPR049943">
    <property type="entry name" value="Ser_HO-MeTrfase-like"/>
</dbReference>
<dbReference type="UniPathway" id="UPA00288">
    <property type="reaction ID" value="UER01023"/>
</dbReference>